<comment type="caution">
    <text evidence="2">The sequence shown here is derived from an EMBL/GenBank/DDBJ whole genome shotgun (WGS) entry which is preliminary data.</text>
</comment>
<dbReference type="Proteomes" id="UP000752171">
    <property type="component" value="Unassembled WGS sequence"/>
</dbReference>
<feature type="compositionally biased region" description="Basic and acidic residues" evidence="1">
    <location>
        <begin position="1"/>
        <end position="11"/>
    </location>
</feature>
<evidence type="ECO:0000313" key="2">
    <source>
        <dbReference type="EMBL" id="KAG9276742.1"/>
    </source>
</evidence>
<evidence type="ECO:0000313" key="3">
    <source>
        <dbReference type="Proteomes" id="UP000752171"/>
    </source>
</evidence>
<reference evidence="2 3" key="1">
    <citation type="submission" date="2021-07" db="EMBL/GenBank/DDBJ databases">
        <authorList>
            <person name="Imarazene B."/>
            <person name="Zahm M."/>
            <person name="Klopp C."/>
            <person name="Cabau C."/>
            <person name="Beille S."/>
            <person name="Jouanno E."/>
            <person name="Castinel A."/>
            <person name="Lluch J."/>
            <person name="Gil L."/>
            <person name="Kuchtly C."/>
            <person name="Lopez Roques C."/>
            <person name="Donnadieu C."/>
            <person name="Parrinello H."/>
            <person name="Journot L."/>
            <person name="Du K."/>
            <person name="Schartl M."/>
            <person name="Retaux S."/>
            <person name="Guiguen Y."/>
        </authorList>
    </citation>
    <scope>NUCLEOTIDE SEQUENCE [LARGE SCALE GENOMIC DNA]</scope>
    <source>
        <strain evidence="2">Pach_M1</strain>
        <tissue evidence="2">Testis</tissue>
    </source>
</reference>
<feature type="compositionally biased region" description="Low complexity" evidence="1">
    <location>
        <begin position="31"/>
        <end position="41"/>
    </location>
</feature>
<dbReference type="AlphaFoldDB" id="A0A8T2M415"/>
<name>A0A8T2M415_ASTMX</name>
<sequence length="160" mass="18513">MGDMDESRVPLEESESPLEDAEEEASRESESIYSSSIYSSSEEFEEEDLTEDEFFDILTEARSRVFNRDGAGDVPTGGIFAMHYEQQPIVSHGHGDHGDNFFRNTERLQIRREDITADVSLREQVESESVEARLTLKQRLRALRFHKFKILRKPTRVQPM</sequence>
<accession>A0A8T2M415</accession>
<feature type="region of interest" description="Disordered" evidence="1">
    <location>
        <begin position="1"/>
        <end position="47"/>
    </location>
</feature>
<evidence type="ECO:0000256" key="1">
    <source>
        <dbReference type="SAM" id="MobiDB-lite"/>
    </source>
</evidence>
<dbReference type="EMBL" id="JAICCE010000006">
    <property type="protein sequence ID" value="KAG9276742.1"/>
    <property type="molecule type" value="Genomic_DNA"/>
</dbReference>
<organism evidence="2 3">
    <name type="scientific">Astyanax mexicanus</name>
    <name type="common">Blind cave fish</name>
    <name type="synonym">Astyanax fasciatus mexicanus</name>
    <dbReference type="NCBI Taxonomy" id="7994"/>
    <lineage>
        <taxon>Eukaryota</taxon>
        <taxon>Metazoa</taxon>
        <taxon>Chordata</taxon>
        <taxon>Craniata</taxon>
        <taxon>Vertebrata</taxon>
        <taxon>Euteleostomi</taxon>
        <taxon>Actinopterygii</taxon>
        <taxon>Neopterygii</taxon>
        <taxon>Teleostei</taxon>
        <taxon>Ostariophysi</taxon>
        <taxon>Characiformes</taxon>
        <taxon>Characoidei</taxon>
        <taxon>Acestrorhamphidae</taxon>
        <taxon>Acestrorhamphinae</taxon>
        <taxon>Astyanax</taxon>
    </lineage>
</organism>
<protein>
    <submittedName>
        <fullName evidence="2">Uncharacterized protein</fullName>
    </submittedName>
</protein>
<proteinExistence type="predicted"/>
<feature type="compositionally biased region" description="Acidic residues" evidence="1">
    <location>
        <begin position="12"/>
        <end position="23"/>
    </location>
</feature>
<gene>
    <name evidence="2" type="ORF">AMEX_G9078</name>
</gene>